<reference evidence="1" key="1">
    <citation type="submission" date="2019-08" db="EMBL/GenBank/DDBJ databases">
        <authorList>
            <person name="Kucharzyk K."/>
            <person name="Murdoch R.W."/>
            <person name="Higgins S."/>
            <person name="Loffler F."/>
        </authorList>
    </citation>
    <scope>NUCLEOTIDE SEQUENCE</scope>
</reference>
<dbReference type="AlphaFoldDB" id="A0A645F1Y3"/>
<name>A0A645F1Y3_9ZZZZ</name>
<accession>A0A645F1Y3</accession>
<dbReference type="EMBL" id="VSSQ01054347">
    <property type="protein sequence ID" value="MPN08315.1"/>
    <property type="molecule type" value="Genomic_DNA"/>
</dbReference>
<gene>
    <name evidence="1" type="ORF">SDC9_155597</name>
</gene>
<evidence type="ECO:0000313" key="1">
    <source>
        <dbReference type="EMBL" id="MPN08315.1"/>
    </source>
</evidence>
<sequence>MVSGGGQRVRQAGEHSSSIVLHHRCLAVQQFGRASDHGALGHPDRLQPEADTEDRHCAAPVPHDVDTDPGLLGCAGAR</sequence>
<organism evidence="1">
    <name type="scientific">bioreactor metagenome</name>
    <dbReference type="NCBI Taxonomy" id="1076179"/>
    <lineage>
        <taxon>unclassified sequences</taxon>
        <taxon>metagenomes</taxon>
        <taxon>ecological metagenomes</taxon>
    </lineage>
</organism>
<comment type="caution">
    <text evidence="1">The sequence shown here is derived from an EMBL/GenBank/DDBJ whole genome shotgun (WGS) entry which is preliminary data.</text>
</comment>
<protein>
    <submittedName>
        <fullName evidence="1">Uncharacterized protein</fullName>
    </submittedName>
</protein>
<proteinExistence type="predicted"/>